<dbReference type="SUPFAM" id="SSF141457">
    <property type="entry name" value="BH3618-like"/>
    <property type="match status" value="1"/>
</dbReference>
<dbReference type="PANTHER" id="PTHR39190">
    <property type="entry name" value="FLAGELLAR ASSEMBLY FACTOR FLIW"/>
    <property type="match status" value="1"/>
</dbReference>
<comment type="function">
    <text evidence="5">Acts as an anti-CsrA protein, binds CsrA and prevents it from repressing translation of its target genes, one of which is flagellin. Binds to flagellin and participates in the assembly of the flagellum.</text>
</comment>
<keyword evidence="6" id="KW-0282">Flagellum</keyword>
<dbReference type="KEGG" id="clx:CLAN_0766"/>
<dbReference type="GO" id="GO:0044780">
    <property type="term" value="P:bacterial-type flagellum assembly"/>
    <property type="evidence" value="ECO:0007669"/>
    <property type="project" value="UniProtKB-UniRule"/>
</dbReference>
<dbReference type="InterPro" id="IPR024046">
    <property type="entry name" value="Flagellar_assmbl_FliW_dom_sf"/>
</dbReference>
<dbReference type="GO" id="GO:0005737">
    <property type="term" value="C:cytoplasm"/>
    <property type="evidence" value="ECO:0007669"/>
    <property type="project" value="UniProtKB-SubCell"/>
</dbReference>
<dbReference type="AlphaFoldDB" id="A0A1X9SMP9"/>
<dbReference type="EMBL" id="CP015578">
    <property type="protein sequence ID" value="ARQ97512.1"/>
    <property type="molecule type" value="Genomic_DNA"/>
</dbReference>
<proteinExistence type="inferred from homology"/>
<dbReference type="InterPro" id="IPR003775">
    <property type="entry name" value="Flagellar_assembly_factor_FliW"/>
</dbReference>
<keyword evidence="6" id="KW-0966">Cell projection</keyword>
<accession>A0A1X9SMP9</accession>
<gene>
    <name evidence="5 6" type="primary">fliW</name>
    <name evidence="6" type="ORF">CLAN_0766</name>
</gene>
<evidence type="ECO:0000256" key="4">
    <source>
        <dbReference type="ARBA" id="ARBA00023186"/>
    </source>
</evidence>
<dbReference type="HAMAP" id="MF_01185">
    <property type="entry name" value="FliW"/>
    <property type="match status" value="1"/>
</dbReference>
<evidence type="ECO:0000256" key="1">
    <source>
        <dbReference type="ARBA" id="ARBA00022490"/>
    </source>
</evidence>
<keyword evidence="4 5" id="KW-0143">Chaperone</keyword>
<comment type="subcellular location">
    <subcellularLocation>
        <location evidence="5">Cytoplasm</location>
    </subcellularLocation>
</comment>
<evidence type="ECO:0000313" key="6">
    <source>
        <dbReference type="EMBL" id="ARQ97512.1"/>
    </source>
</evidence>
<reference evidence="7" key="1">
    <citation type="journal article" date="2017" name="Genome Biol. Evol.">
        <title>Comparative Genomic Analysis Identifies a Campylobacter Clade Deficient in Selenium Metabolism.</title>
        <authorList>
            <person name="Miller W.G."/>
            <person name="Yee E."/>
            <person name="Lopes B.S."/>
            <person name="Chapman M.H."/>
            <person name="Huynh S."/>
            <person name="Bono J.L."/>
            <person name="Parker C.T."/>
            <person name="Strachan N.J.C."/>
            <person name="Forbes K.J."/>
        </authorList>
    </citation>
    <scope>NUCLEOTIDE SEQUENCE [LARGE SCALE GENOMIC DNA]</scope>
    <source>
        <strain evidence="7">NCTC 13004</strain>
    </source>
</reference>
<evidence type="ECO:0000256" key="5">
    <source>
        <dbReference type="HAMAP-Rule" id="MF_01185"/>
    </source>
</evidence>
<name>A0A1X9SMP9_9BACT</name>
<evidence type="ECO:0000256" key="3">
    <source>
        <dbReference type="ARBA" id="ARBA00022845"/>
    </source>
</evidence>
<sequence length="129" mass="14711">MKYSVKNPIPGFENIKEVEITKIDDFFVKMQDVDSKTSFTMINPYALRPDYEFDIPTPYKNLLQIDDNSKLELYAIVAISSPIEESTVNFLAPVLCNTTAATLAQIVLDNRYYPNFGQAEKISAYVQKQ</sequence>
<dbReference type="GO" id="GO:0006417">
    <property type="term" value="P:regulation of translation"/>
    <property type="evidence" value="ECO:0007669"/>
    <property type="project" value="UniProtKB-KW"/>
</dbReference>
<dbReference type="Proteomes" id="UP000202031">
    <property type="component" value="Chromosome"/>
</dbReference>
<keyword evidence="6" id="KW-0969">Cilium</keyword>
<evidence type="ECO:0000256" key="2">
    <source>
        <dbReference type="ARBA" id="ARBA00022795"/>
    </source>
</evidence>
<dbReference type="Pfam" id="PF02623">
    <property type="entry name" value="FliW"/>
    <property type="match status" value="1"/>
</dbReference>
<protein>
    <recommendedName>
        <fullName evidence="5">Flagellar assembly factor FliW</fullName>
    </recommendedName>
</protein>
<dbReference type="NCBIfam" id="NF009790">
    <property type="entry name" value="PRK13282.1"/>
    <property type="match status" value="1"/>
</dbReference>
<comment type="subunit">
    <text evidence="5">Interacts with translational regulator CsrA and flagellin(s).</text>
</comment>
<organism evidence="6 7">
    <name type="scientific">Campylobacter lanienae NCTC 13004</name>
    <dbReference type="NCBI Taxonomy" id="1031753"/>
    <lineage>
        <taxon>Bacteria</taxon>
        <taxon>Pseudomonadati</taxon>
        <taxon>Campylobacterota</taxon>
        <taxon>Epsilonproteobacteria</taxon>
        <taxon>Campylobacterales</taxon>
        <taxon>Campylobacteraceae</taxon>
        <taxon>Campylobacter</taxon>
    </lineage>
</organism>
<comment type="similarity">
    <text evidence="5">Belongs to the FliW family.</text>
</comment>
<dbReference type="RefSeq" id="WP_100590633.1">
    <property type="nucleotide sequence ID" value="NZ_CP015578.1"/>
</dbReference>
<keyword evidence="2 5" id="KW-1005">Bacterial flagellum biogenesis</keyword>
<dbReference type="PANTHER" id="PTHR39190:SF1">
    <property type="entry name" value="FLAGELLAR ASSEMBLY FACTOR FLIW"/>
    <property type="match status" value="1"/>
</dbReference>
<dbReference type="GeneID" id="46921241"/>
<keyword evidence="1 5" id="KW-0963">Cytoplasm</keyword>
<evidence type="ECO:0000313" key="7">
    <source>
        <dbReference type="Proteomes" id="UP000202031"/>
    </source>
</evidence>
<keyword evidence="3 5" id="KW-0810">Translation regulation</keyword>
<dbReference type="Gene3D" id="2.30.290.10">
    <property type="entry name" value="BH3618-like"/>
    <property type="match status" value="1"/>
</dbReference>